<keyword evidence="8" id="KW-0676">Redox-active center</keyword>
<dbReference type="InterPro" id="IPR050924">
    <property type="entry name" value="Peroxiredoxin_BCP/PrxQ"/>
</dbReference>
<accession>A0A1V4HXT5</accession>
<comment type="similarity">
    <text evidence="10">Belongs to the peroxiredoxin family. BCP/PrxQ subfamily.</text>
</comment>
<evidence type="ECO:0000256" key="7">
    <source>
        <dbReference type="ARBA" id="ARBA00023157"/>
    </source>
</evidence>
<feature type="region of interest" description="Disordered" evidence="13">
    <location>
        <begin position="1"/>
        <end position="47"/>
    </location>
</feature>
<organism evidence="15 16">
    <name type="scientific">Nitrobacter vulgaris</name>
    <dbReference type="NCBI Taxonomy" id="29421"/>
    <lineage>
        <taxon>Bacteria</taxon>
        <taxon>Pseudomonadati</taxon>
        <taxon>Pseudomonadota</taxon>
        <taxon>Alphaproteobacteria</taxon>
        <taxon>Hyphomicrobiales</taxon>
        <taxon>Nitrobacteraceae</taxon>
        <taxon>Nitrobacter</taxon>
    </lineage>
</organism>
<reference evidence="15 16" key="1">
    <citation type="submission" date="2017-02" db="EMBL/GenBank/DDBJ databases">
        <title>Genome sequence of the nitrite-oxidizing bacterium Nitrobacter vulgaris strain Ab1.</title>
        <authorList>
            <person name="Mellbye B.L."/>
            <person name="Davis E.W."/>
            <person name="Spieck E."/>
            <person name="Chang J.H."/>
            <person name="Bottomley P.J."/>
            <person name="Sayavedra-Soto L.A."/>
        </authorList>
    </citation>
    <scope>NUCLEOTIDE SEQUENCE [LARGE SCALE GENOMIC DNA]</scope>
    <source>
        <strain evidence="15 16">Ab1</strain>
    </source>
</reference>
<dbReference type="RefSeq" id="WP_079446810.1">
    <property type="nucleotide sequence ID" value="NZ_MWPQ01000040.1"/>
</dbReference>
<dbReference type="EMBL" id="MWPQ01000040">
    <property type="protein sequence ID" value="OPH82777.1"/>
    <property type="molecule type" value="Genomic_DNA"/>
</dbReference>
<dbReference type="OrthoDB" id="9812811at2"/>
<keyword evidence="5" id="KW-0049">Antioxidant</keyword>
<evidence type="ECO:0000256" key="4">
    <source>
        <dbReference type="ARBA" id="ARBA00022559"/>
    </source>
</evidence>
<evidence type="ECO:0000256" key="11">
    <source>
        <dbReference type="ARBA" id="ARBA00042639"/>
    </source>
</evidence>
<evidence type="ECO:0000256" key="8">
    <source>
        <dbReference type="ARBA" id="ARBA00023284"/>
    </source>
</evidence>
<dbReference type="EC" id="1.11.1.24" evidence="3"/>
<dbReference type="SUPFAM" id="SSF52833">
    <property type="entry name" value="Thioredoxin-like"/>
    <property type="match status" value="1"/>
</dbReference>
<sequence length="205" mass="22368">MSKKIRKKSSKSDSSGTARAATVNRIKPARNVDMTASGKLKSRLTSPFSQAGELAEGSLAPPFKLPREDGTHVSLADFAGTKLVIFFYPRAGTPGCTREAMDFTRLAKEFAASGTTVMGVSSDSVKAQESFRNKHKLSTPLVSDEKHDMLEAYNAWGEKSMYGKTFTGVLRTTVLVDEAGRIARIWRRVKVEGHADEVLAAARRL</sequence>
<evidence type="ECO:0000256" key="13">
    <source>
        <dbReference type="SAM" id="MobiDB-lite"/>
    </source>
</evidence>
<evidence type="ECO:0000256" key="12">
    <source>
        <dbReference type="ARBA" id="ARBA00049091"/>
    </source>
</evidence>
<evidence type="ECO:0000256" key="5">
    <source>
        <dbReference type="ARBA" id="ARBA00022862"/>
    </source>
</evidence>
<gene>
    <name evidence="15" type="ORF">B2M20_09545</name>
</gene>
<dbReference type="GO" id="GO:0005737">
    <property type="term" value="C:cytoplasm"/>
    <property type="evidence" value="ECO:0007669"/>
    <property type="project" value="TreeGrafter"/>
</dbReference>
<keyword evidence="7" id="KW-1015">Disulfide bond</keyword>
<evidence type="ECO:0000256" key="3">
    <source>
        <dbReference type="ARBA" id="ARBA00013017"/>
    </source>
</evidence>
<evidence type="ECO:0000313" key="16">
    <source>
        <dbReference type="Proteomes" id="UP000189940"/>
    </source>
</evidence>
<dbReference type="GO" id="GO:0034599">
    <property type="term" value="P:cellular response to oxidative stress"/>
    <property type="evidence" value="ECO:0007669"/>
    <property type="project" value="TreeGrafter"/>
</dbReference>
<evidence type="ECO:0000259" key="14">
    <source>
        <dbReference type="PROSITE" id="PS51352"/>
    </source>
</evidence>
<keyword evidence="6" id="KW-0560">Oxidoreductase</keyword>
<evidence type="ECO:0000313" key="15">
    <source>
        <dbReference type="EMBL" id="OPH82777.1"/>
    </source>
</evidence>
<dbReference type="STRING" id="29421.B2M20_09545"/>
<evidence type="ECO:0000256" key="6">
    <source>
        <dbReference type="ARBA" id="ARBA00023002"/>
    </source>
</evidence>
<name>A0A1V4HXT5_NITVU</name>
<dbReference type="PANTHER" id="PTHR42801">
    <property type="entry name" value="THIOREDOXIN-DEPENDENT PEROXIDE REDUCTASE"/>
    <property type="match status" value="1"/>
</dbReference>
<dbReference type="FunFam" id="3.40.30.10:FF:000007">
    <property type="entry name" value="Thioredoxin-dependent thiol peroxidase"/>
    <property type="match status" value="1"/>
</dbReference>
<proteinExistence type="inferred from homology"/>
<dbReference type="Proteomes" id="UP000189940">
    <property type="component" value="Unassembled WGS sequence"/>
</dbReference>
<dbReference type="Pfam" id="PF00578">
    <property type="entry name" value="AhpC-TSA"/>
    <property type="match status" value="1"/>
</dbReference>
<keyword evidence="16" id="KW-1185">Reference proteome</keyword>
<dbReference type="Gene3D" id="3.40.30.10">
    <property type="entry name" value="Glutaredoxin"/>
    <property type="match status" value="1"/>
</dbReference>
<evidence type="ECO:0000256" key="1">
    <source>
        <dbReference type="ARBA" id="ARBA00003330"/>
    </source>
</evidence>
<dbReference type="GO" id="GO:0008379">
    <property type="term" value="F:thioredoxin peroxidase activity"/>
    <property type="evidence" value="ECO:0007669"/>
    <property type="project" value="TreeGrafter"/>
</dbReference>
<comment type="function">
    <text evidence="1">Thiol-specific peroxidase that catalyzes the reduction of hydrogen peroxide and organic hydroperoxides to water and alcohols, respectively. Plays a role in cell protection against oxidative stress by detoxifying peroxides and as sensor of hydrogen peroxide-mediated signaling events.</text>
</comment>
<evidence type="ECO:0000256" key="10">
    <source>
        <dbReference type="ARBA" id="ARBA00038489"/>
    </source>
</evidence>
<protein>
    <recommendedName>
        <fullName evidence="3">thioredoxin-dependent peroxiredoxin</fullName>
        <ecNumber evidence="3">1.11.1.24</ecNumber>
    </recommendedName>
    <alternativeName>
        <fullName evidence="9">Thioredoxin peroxidase</fullName>
    </alternativeName>
    <alternativeName>
        <fullName evidence="11">Thioredoxin-dependent peroxiredoxin Bcp</fullName>
    </alternativeName>
</protein>
<evidence type="ECO:0000256" key="2">
    <source>
        <dbReference type="ARBA" id="ARBA00011245"/>
    </source>
</evidence>
<comment type="catalytic activity">
    <reaction evidence="12">
        <text>a hydroperoxide + [thioredoxin]-dithiol = an alcohol + [thioredoxin]-disulfide + H2O</text>
        <dbReference type="Rhea" id="RHEA:62620"/>
        <dbReference type="Rhea" id="RHEA-COMP:10698"/>
        <dbReference type="Rhea" id="RHEA-COMP:10700"/>
        <dbReference type="ChEBI" id="CHEBI:15377"/>
        <dbReference type="ChEBI" id="CHEBI:29950"/>
        <dbReference type="ChEBI" id="CHEBI:30879"/>
        <dbReference type="ChEBI" id="CHEBI:35924"/>
        <dbReference type="ChEBI" id="CHEBI:50058"/>
        <dbReference type="EC" id="1.11.1.24"/>
    </reaction>
</comment>
<dbReference type="InterPro" id="IPR000866">
    <property type="entry name" value="AhpC/TSA"/>
</dbReference>
<dbReference type="InterPro" id="IPR036249">
    <property type="entry name" value="Thioredoxin-like_sf"/>
</dbReference>
<dbReference type="CDD" id="cd03017">
    <property type="entry name" value="PRX_BCP"/>
    <property type="match status" value="1"/>
</dbReference>
<keyword evidence="4" id="KW-0575">Peroxidase</keyword>
<comment type="caution">
    <text evidence="15">The sequence shown here is derived from an EMBL/GenBank/DDBJ whole genome shotgun (WGS) entry which is preliminary data.</text>
</comment>
<dbReference type="PROSITE" id="PS51352">
    <property type="entry name" value="THIOREDOXIN_2"/>
    <property type="match status" value="1"/>
</dbReference>
<dbReference type="InterPro" id="IPR013766">
    <property type="entry name" value="Thioredoxin_domain"/>
</dbReference>
<dbReference type="PANTHER" id="PTHR42801:SF4">
    <property type="entry name" value="AHPC_TSA FAMILY PROTEIN"/>
    <property type="match status" value="1"/>
</dbReference>
<comment type="subunit">
    <text evidence="2">Monomer.</text>
</comment>
<dbReference type="AlphaFoldDB" id="A0A1V4HXT5"/>
<dbReference type="GO" id="GO:0045454">
    <property type="term" value="P:cell redox homeostasis"/>
    <property type="evidence" value="ECO:0007669"/>
    <property type="project" value="TreeGrafter"/>
</dbReference>
<evidence type="ECO:0000256" key="9">
    <source>
        <dbReference type="ARBA" id="ARBA00032824"/>
    </source>
</evidence>
<feature type="domain" description="Thioredoxin" evidence="14">
    <location>
        <begin position="54"/>
        <end position="205"/>
    </location>
</feature>